<evidence type="ECO:0000256" key="1">
    <source>
        <dbReference type="SAM" id="MobiDB-lite"/>
    </source>
</evidence>
<comment type="caution">
    <text evidence="2">The sequence shown here is derived from an EMBL/GenBank/DDBJ whole genome shotgun (WGS) entry which is preliminary data.</text>
</comment>
<gene>
    <name evidence="2" type="primary">fau</name>
    <name evidence="2" type="ORF">EVAR_87630_1</name>
</gene>
<keyword evidence="3" id="KW-1185">Reference proteome</keyword>
<dbReference type="AlphaFoldDB" id="A0A4C1WJ64"/>
<sequence>MTVDYFKKGRGRAPRAAAAGAHQSRNRRRAHNTTDNMVYESDFYTTRRPYRPSSYSVTRRSEVAKRPAARAKYSHAGTCGRAGGARRGPLTPVLGLQRRPLGDWEKVPFVPRPSLVPDPVTAFGRRSRARPSVLEPVVRQNIAPRAEAKLAPLAPYVSPRDQTRARVLSAVGMRERAFEADPLGTPRDHMDVLLATAHGRPARSPHRQVFYIRRGKALGARGAGQRGTRSRARSGAAANARFLQTPRHYVVVDREPLPRRAEQQYSYSYSSTTERSGAGSGLPQRSSYSSTVERRTGSGPGGYSYSSERTSNLGGPGGYSYSSTSSGRLPHGTNYRHYSYRV</sequence>
<feature type="region of interest" description="Disordered" evidence="1">
    <location>
        <begin position="1"/>
        <end position="37"/>
    </location>
</feature>
<feature type="region of interest" description="Disordered" evidence="1">
    <location>
        <begin position="262"/>
        <end position="342"/>
    </location>
</feature>
<protein>
    <submittedName>
        <fullName evidence="2">Protein anoxia up-regulated</fullName>
    </submittedName>
</protein>
<dbReference type="Proteomes" id="UP000299102">
    <property type="component" value="Unassembled WGS sequence"/>
</dbReference>
<proteinExistence type="predicted"/>
<dbReference type="EMBL" id="BGZK01000573">
    <property type="protein sequence ID" value="GBP51053.1"/>
    <property type="molecule type" value="Genomic_DNA"/>
</dbReference>
<name>A0A4C1WJ64_EUMVA</name>
<evidence type="ECO:0000313" key="3">
    <source>
        <dbReference type="Proteomes" id="UP000299102"/>
    </source>
</evidence>
<evidence type="ECO:0000313" key="2">
    <source>
        <dbReference type="EMBL" id="GBP51053.1"/>
    </source>
</evidence>
<feature type="region of interest" description="Disordered" evidence="1">
    <location>
        <begin position="218"/>
        <end position="240"/>
    </location>
</feature>
<reference evidence="2 3" key="1">
    <citation type="journal article" date="2019" name="Commun. Biol.">
        <title>The bagworm genome reveals a unique fibroin gene that provides high tensile strength.</title>
        <authorList>
            <person name="Kono N."/>
            <person name="Nakamura H."/>
            <person name="Ohtoshi R."/>
            <person name="Tomita M."/>
            <person name="Numata K."/>
            <person name="Arakawa K."/>
        </authorList>
    </citation>
    <scope>NUCLEOTIDE SEQUENCE [LARGE SCALE GENOMIC DNA]</scope>
</reference>
<dbReference type="OrthoDB" id="8194914at2759"/>
<accession>A0A4C1WJ64</accession>
<organism evidence="2 3">
    <name type="scientific">Eumeta variegata</name>
    <name type="common">Bagworm moth</name>
    <name type="synonym">Eumeta japonica</name>
    <dbReference type="NCBI Taxonomy" id="151549"/>
    <lineage>
        <taxon>Eukaryota</taxon>
        <taxon>Metazoa</taxon>
        <taxon>Ecdysozoa</taxon>
        <taxon>Arthropoda</taxon>
        <taxon>Hexapoda</taxon>
        <taxon>Insecta</taxon>
        <taxon>Pterygota</taxon>
        <taxon>Neoptera</taxon>
        <taxon>Endopterygota</taxon>
        <taxon>Lepidoptera</taxon>
        <taxon>Glossata</taxon>
        <taxon>Ditrysia</taxon>
        <taxon>Tineoidea</taxon>
        <taxon>Psychidae</taxon>
        <taxon>Oiketicinae</taxon>
        <taxon>Eumeta</taxon>
    </lineage>
</organism>
<feature type="region of interest" description="Disordered" evidence="1">
    <location>
        <begin position="51"/>
        <end position="84"/>
    </location>
</feature>